<dbReference type="GO" id="GO:0005524">
    <property type="term" value="F:ATP binding"/>
    <property type="evidence" value="ECO:0007669"/>
    <property type="project" value="UniProtKB-KW"/>
</dbReference>
<feature type="domain" description="AAA+ ATPase" evidence="4">
    <location>
        <begin position="94"/>
        <end position="227"/>
    </location>
</feature>
<keyword evidence="3" id="KW-0067">ATP-binding</keyword>
<dbReference type="Proteomes" id="UP000015453">
    <property type="component" value="Unassembled WGS sequence"/>
</dbReference>
<protein>
    <recommendedName>
        <fullName evidence="4">AAA+ ATPase domain-containing protein</fullName>
    </recommendedName>
</protein>
<evidence type="ECO:0000256" key="3">
    <source>
        <dbReference type="ARBA" id="ARBA00022840"/>
    </source>
</evidence>
<dbReference type="InterPro" id="IPR002611">
    <property type="entry name" value="IstB_ATP-bd"/>
</dbReference>
<proteinExistence type="inferred from homology"/>
<dbReference type="InterPro" id="IPR028350">
    <property type="entry name" value="DNAC/IstB-like"/>
</dbReference>
<dbReference type="GO" id="GO:0006260">
    <property type="term" value="P:DNA replication"/>
    <property type="evidence" value="ECO:0007669"/>
    <property type="project" value="TreeGrafter"/>
</dbReference>
<dbReference type="InterPro" id="IPR027417">
    <property type="entry name" value="P-loop_NTPase"/>
</dbReference>
<dbReference type="InterPro" id="IPR003593">
    <property type="entry name" value="AAA+_ATPase"/>
</dbReference>
<evidence type="ECO:0000313" key="5">
    <source>
        <dbReference type="EMBL" id="EPS72369.1"/>
    </source>
</evidence>
<keyword evidence="2" id="KW-0547">Nucleotide-binding</keyword>
<name>S8CY96_9LAMI</name>
<evidence type="ECO:0000313" key="6">
    <source>
        <dbReference type="Proteomes" id="UP000015453"/>
    </source>
</evidence>
<dbReference type="PANTHER" id="PTHR30050:SF4">
    <property type="entry name" value="ATP-BINDING PROTEIN RV3427C IN INSERTION SEQUENCE-RELATED"/>
    <property type="match status" value="1"/>
</dbReference>
<organism evidence="5 6">
    <name type="scientific">Genlisea aurea</name>
    <dbReference type="NCBI Taxonomy" id="192259"/>
    <lineage>
        <taxon>Eukaryota</taxon>
        <taxon>Viridiplantae</taxon>
        <taxon>Streptophyta</taxon>
        <taxon>Embryophyta</taxon>
        <taxon>Tracheophyta</taxon>
        <taxon>Spermatophyta</taxon>
        <taxon>Magnoliopsida</taxon>
        <taxon>eudicotyledons</taxon>
        <taxon>Gunneridae</taxon>
        <taxon>Pentapetalae</taxon>
        <taxon>asterids</taxon>
        <taxon>lamiids</taxon>
        <taxon>Lamiales</taxon>
        <taxon>Lentibulariaceae</taxon>
        <taxon>Genlisea</taxon>
    </lineage>
</organism>
<comment type="caution">
    <text evidence="5">The sequence shown here is derived from an EMBL/GenBank/DDBJ whole genome shotgun (WGS) entry which is preliminary data.</text>
</comment>
<dbReference type="CDD" id="cd00009">
    <property type="entry name" value="AAA"/>
    <property type="match status" value="1"/>
</dbReference>
<dbReference type="SMART" id="SM00382">
    <property type="entry name" value="AAA"/>
    <property type="match status" value="1"/>
</dbReference>
<dbReference type="PANTHER" id="PTHR30050">
    <property type="entry name" value="CHROMOSOMAL REPLICATION INITIATOR PROTEIN DNAA"/>
    <property type="match status" value="1"/>
</dbReference>
<evidence type="ECO:0000259" key="4">
    <source>
        <dbReference type="SMART" id="SM00382"/>
    </source>
</evidence>
<feature type="non-terminal residue" evidence="5">
    <location>
        <position position="236"/>
    </location>
</feature>
<feature type="non-terminal residue" evidence="5">
    <location>
        <position position="1"/>
    </location>
</feature>
<dbReference type="PIRSF" id="PIRSF003073">
    <property type="entry name" value="DNAC_TnpB_IstB"/>
    <property type="match status" value="1"/>
</dbReference>
<dbReference type="NCBIfam" id="NF038214">
    <property type="entry name" value="IS21_help_AAA"/>
    <property type="match status" value="1"/>
</dbReference>
<gene>
    <name evidence="5" type="ORF">M569_02390</name>
</gene>
<dbReference type="OrthoDB" id="2161974at2759"/>
<dbReference type="AlphaFoldDB" id="S8CY96"/>
<dbReference type="Pfam" id="PF01695">
    <property type="entry name" value="IstB_IS21"/>
    <property type="match status" value="1"/>
</dbReference>
<accession>S8CY96</accession>
<dbReference type="InterPro" id="IPR047661">
    <property type="entry name" value="IstB"/>
</dbReference>
<evidence type="ECO:0000256" key="2">
    <source>
        <dbReference type="ARBA" id="ARBA00022741"/>
    </source>
</evidence>
<dbReference type="SUPFAM" id="SSF52540">
    <property type="entry name" value="P-loop containing nucleoside triphosphate hydrolases"/>
    <property type="match status" value="1"/>
</dbReference>
<dbReference type="EMBL" id="AUSU01000860">
    <property type="protein sequence ID" value="EPS72369.1"/>
    <property type="molecule type" value="Genomic_DNA"/>
</dbReference>
<keyword evidence="6" id="KW-1185">Reference proteome</keyword>
<comment type="similarity">
    <text evidence="1">Belongs to the IS21/IS1162 putative ATP-binding protein family.</text>
</comment>
<reference evidence="5 6" key="1">
    <citation type="journal article" date="2013" name="BMC Genomics">
        <title>The miniature genome of a carnivorous plant Genlisea aurea contains a low number of genes and short non-coding sequences.</title>
        <authorList>
            <person name="Leushkin E.V."/>
            <person name="Sutormin R.A."/>
            <person name="Nabieva E.R."/>
            <person name="Penin A.A."/>
            <person name="Kondrashov A.S."/>
            <person name="Logacheva M.D."/>
        </authorList>
    </citation>
    <scope>NUCLEOTIDE SEQUENCE [LARGE SCALE GENOMIC DNA]</scope>
</reference>
<sequence>TIDQIKALKLSGMAGALEELMRQPESNNLTFEERLGIIIDREIIYRENKRRARLLSYAKLRCATANMENIDYQHIRGLDRSTILSFTSCDWIRRQQNIIFTGPTGIGKTYLSCALGQQACRQGIKVRYYRVSRLLEDLRVEQVKIEFNKFIKNISNFELLILDDWGLGNLNKIERHDILEVLEDRHNVKSTIISTQLPVSNWHEYIGDATIADAILDRVLSNSYKIELDGDSLRQK</sequence>
<evidence type="ECO:0000256" key="1">
    <source>
        <dbReference type="ARBA" id="ARBA00008059"/>
    </source>
</evidence>
<dbReference type="Gene3D" id="3.40.50.300">
    <property type="entry name" value="P-loop containing nucleotide triphosphate hydrolases"/>
    <property type="match status" value="1"/>
</dbReference>